<comment type="caution">
    <text evidence="3">The sequence shown here is derived from an EMBL/GenBank/DDBJ whole genome shotgun (WGS) entry which is preliminary data.</text>
</comment>
<evidence type="ECO:0000256" key="1">
    <source>
        <dbReference type="ARBA" id="ARBA00008791"/>
    </source>
</evidence>
<dbReference type="PANTHER" id="PTHR46268:SF6">
    <property type="entry name" value="UNIVERSAL STRESS PROTEIN UP12"/>
    <property type="match status" value="1"/>
</dbReference>
<dbReference type="InterPro" id="IPR006015">
    <property type="entry name" value="Universal_stress_UspA"/>
</dbReference>
<accession>A0A942T9T9</accession>
<reference evidence="3" key="1">
    <citation type="submission" date="2021-05" db="EMBL/GenBank/DDBJ databases">
        <title>Novel Bacillus species.</title>
        <authorList>
            <person name="Liu G."/>
        </authorList>
    </citation>
    <scope>NUCLEOTIDE SEQUENCE</scope>
    <source>
        <strain evidence="3">FJAT-50051</strain>
    </source>
</reference>
<evidence type="ECO:0000259" key="2">
    <source>
        <dbReference type="Pfam" id="PF00582"/>
    </source>
</evidence>
<dbReference type="CDD" id="cd00293">
    <property type="entry name" value="USP-like"/>
    <property type="match status" value="1"/>
</dbReference>
<gene>
    <name evidence="3" type="ORF">KHB02_40235</name>
</gene>
<protein>
    <submittedName>
        <fullName evidence="3">Universal stress protein</fullName>
    </submittedName>
</protein>
<dbReference type="SUPFAM" id="SSF52402">
    <property type="entry name" value="Adenine nucleotide alpha hydrolases-like"/>
    <property type="match status" value="2"/>
</dbReference>
<evidence type="ECO:0000313" key="3">
    <source>
        <dbReference type="EMBL" id="MBS4187608.1"/>
    </source>
</evidence>
<feature type="domain" description="UspA" evidence="2">
    <location>
        <begin position="7"/>
        <end position="139"/>
    </location>
</feature>
<dbReference type="EMBL" id="JAGYPE010000008">
    <property type="protein sequence ID" value="MBS4187608.1"/>
    <property type="molecule type" value="Genomic_DNA"/>
</dbReference>
<dbReference type="InterPro" id="IPR014729">
    <property type="entry name" value="Rossmann-like_a/b/a_fold"/>
</dbReference>
<organism evidence="3">
    <name type="scientific">Neobacillus citreus</name>
    <dbReference type="NCBI Taxonomy" id="2833578"/>
    <lineage>
        <taxon>Bacteria</taxon>
        <taxon>Bacillati</taxon>
        <taxon>Bacillota</taxon>
        <taxon>Bacilli</taxon>
        <taxon>Bacillales</taxon>
        <taxon>Bacillaceae</taxon>
        <taxon>Neobacillus</taxon>
    </lineage>
</organism>
<proteinExistence type="inferred from homology"/>
<dbReference type="InterPro" id="IPR006016">
    <property type="entry name" value="UspA"/>
</dbReference>
<sequence length="289" mass="30256">MTEEQPRIVVGFDGSDESVAALVSTLGIARGLDATVEVVTSWRWPITWSTPPVAHAWSPHEDAEEIRSHAEQVVTEHAPAGVRATARTVEAGAAAGLVDAAAGADLLVVGSRGRGGFRGLLLGSVSSACLHHAPCPVLVHRGPAGTEIDRGKEIVVGVDGSHESGQALRYAVRLARRLHLPVRTVTTWQWPPALNRDAPPFDYWTPEGEARATASSALDAAEDLLDDDVALTSQLIEGPPAAVLIEESRNAAVLVLGSRGLGGFQGMLVGSVSQECAQHAGCPVLVHRG</sequence>
<name>A0A942T9T9_9BACI</name>
<dbReference type="AlphaFoldDB" id="A0A942T9T9"/>
<dbReference type="Pfam" id="PF00582">
    <property type="entry name" value="Usp"/>
    <property type="match status" value="2"/>
</dbReference>
<dbReference type="Gene3D" id="3.40.50.620">
    <property type="entry name" value="HUPs"/>
    <property type="match status" value="2"/>
</dbReference>
<comment type="similarity">
    <text evidence="1">Belongs to the universal stress protein A family.</text>
</comment>
<feature type="domain" description="UspA" evidence="2">
    <location>
        <begin position="152"/>
        <end position="286"/>
    </location>
</feature>
<dbReference type="PANTHER" id="PTHR46268">
    <property type="entry name" value="STRESS RESPONSE PROTEIN NHAX"/>
    <property type="match status" value="1"/>
</dbReference>
<dbReference type="PRINTS" id="PR01438">
    <property type="entry name" value="UNVRSLSTRESS"/>
</dbReference>